<feature type="transmembrane region" description="Helical" evidence="9">
    <location>
        <begin position="127"/>
        <end position="149"/>
    </location>
</feature>
<comment type="function">
    <text evidence="1">Fluoride channel required for the rapid expulsion of cytoplasmic fluoride.</text>
</comment>
<feature type="transmembrane region" description="Helical" evidence="9">
    <location>
        <begin position="53"/>
        <end position="73"/>
    </location>
</feature>
<keyword evidence="5 9" id="KW-1133">Transmembrane helix</keyword>
<evidence type="ECO:0000313" key="11">
    <source>
        <dbReference type="EMBL" id="CCE84279.1"/>
    </source>
</evidence>
<dbReference type="Proteomes" id="UP000005222">
    <property type="component" value="Chromosome L"/>
</dbReference>
<evidence type="ECO:0000256" key="6">
    <source>
        <dbReference type="ARBA" id="ARBA00023136"/>
    </source>
</evidence>
<dbReference type="InParanoid" id="G8Y8E2"/>
<dbReference type="EMBL" id="FO082048">
    <property type="protein sequence ID" value="CCE84279.1"/>
    <property type="molecule type" value="Genomic_DNA"/>
</dbReference>
<dbReference type="Pfam" id="PF02537">
    <property type="entry name" value="CRCB"/>
    <property type="match status" value="2"/>
</dbReference>
<dbReference type="STRING" id="559304.G8Y8E2"/>
<comment type="similarity">
    <text evidence="7">Belongs to the fluoride channel Fluc/FEX (TC 1.A.43) family.</text>
</comment>
<feature type="transmembrane region" description="Helical" evidence="9">
    <location>
        <begin position="315"/>
        <end position="335"/>
    </location>
</feature>
<accession>G8Y8E2</accession>
<proteinExistence type="inferred from homology"/>
<dbReference type="Proteomes" id="UP000005222">
    <property type="component" value="Chromosome K"/>
</dbReference>
<dbReference type="InterPro" id="IPR003691">
    <property type="entry name" value="FluC"/>
</dbReference>
<evidence type="ECO:0000256" key="9">
    <source>
        <dbReference type="SAM" id="Phobius"/>
    </source>
</evidence>
<evidence type="ECO:0000256" key="3">
    <source>
        <dbReference type="ARBA" id="ARBA00022475"/>
    </source>
</evidence>
<keyword evidence="3" id="KW-1003">Cell membrane</keyword>
<reference evidence="10" key="1">
    <citation type="submission" date="2011-10" db="EMBL/GenBank/DDBJ databases">
        <authorList>
            <person name="Genoscope - CEA"/>
        </authorList>
    </citation>
    <scope>NUCLEOTIDE SEQUENCE</scope>
</reference>
<evidence type="ECO:0000256" key="5">
    <source>
        <dbReference type="ARBA" id="ARBA00022989"/>
    </source>
</evidence>
<feature type="transmembrane region" description="Helical" evidence="9">
    <location>
        <begin position="243"/>
        <end position="262"/>
    </location>
</feature>
<feature type="transmembrane region" description="Helical" evidence="9">
    <location>
        <begin position="85"/>
        <end position="106"/>
    </location>
</feature>
<keyword evidence="6 9" id="KW-0472">Membrane</keyword>
<feature type="transmembrane region" description="Helical" evidence="9">
    <location>
        <begin position="274"/>
        <end position="295"/>
    </location>
</feature>
<evidence type="ECO:0000313" key="10">
    <source>
        <dbReference type="EMBL" id="CCE83248.1"/>
    </source>
</evidence>
<protein>
    <submittedName>
        <fullName evidence="10">Piso0_003820 protein</fullName>
    </submittedName>
</protein>
<comment type="subcellular location">
    <subcellularLocation>
        <location evidence="2">Cell membrane</location>
        <topology evidence="2">Multi-pass membrane protein</topology>
    </subcellularLocation>
</comment>
<dbReference type="OrthoDB" id="409792at2759"/>
<feature type="transmembrane region" description="Helical" evidence="9">
    <location>
        <begin position="215"/>
        <end position="237"/>
    </location>
</feature>
<dbReference type="EMBL" id="FO082049">
    <property type="protein sequence ID" value="CCE83248.1"/>
    <property type="molecule type" value="Genomic_DNA"/>
</dbReference>
<dbReference type="AlphaFoldDB" id="G8Y8E2"/>
<name>G8Y8E2_PICSO</name>
<evidence type="ECO:0000256" key="1">
    <source>
        <dbReference type="ARBA" id="ARBA00002598"/>
    </source>
</evidence>
<evidence type="ECO:0000256" key="7">
    <source>
        <dbReference type="ARBA" id="ARBA00035120"/>
    </source>
</evidence>
<feature type="transmembrane region" description="Helical" evidence="9">
    <location>
        <begin position="169"/>
        <end position="194"/>
    </location>
</feature>
<dbReference type="PANTHER" id="PTHR28259">
    <property type="entry name" value="FLUORIDE EXPORT PROTEIN 1-RELATED"/>
    <property type="match status" value="1"/>
</dbReference>
<gene>
    <name evidence="10" type="primary">Piso0_003820</name>
    <name evidence="10" type="ORF">GNLVRS01_PISO0K03288g</name>
    <name evidence="11" type="ORF">GNLVRS01_PISO0L03289g</name>
</gene>
<dbReference type="GO" id="GO:1903425">
    <property type="term" value="F:fluoride transmembrane transporter activity"/>
    <property type="evidence" value="ECO:0007669"/>
    <property type="project" value="TreeGrafter"/>
</dbReference>
<keyword evidence="12" id="KW-1185">Reference proteome</keyword>
<dbReference type="GO" id="GO:0005886">
    <property type="term" value="C:plasma membrane"/>
    <property type="evidence" value="ECO:0007669"/>
    <property type="project" value="UniProtKB-SubCell"/>
</dbReference>
<reference evidence="12" key="2">
    <citation type="journal article" date="2012" name="G3 (Bethesda)">
        <title>Pichia sorbitophila, an interspecies yeast hybrid reveals early steps of genome resolution following polyploidization.</title>
        <authorList>
            <person name="Leh Louis V."/>
            <person name="Despons L."/>
            <person name="Friedrich A."/>
            <person name="Martin T."/>
            <person name="Durrens P."/>
            <person name="Casaregola S."/>
            <person name="Neuveglise C."/>
            <person name="Fairhead C."/>
            <person name="Marck C."/>
            <person name="Cruz J.A."/>
            <person name="Straub M.L."/>
            <person name="Kugler V."/>
            <person name="Sacerdot C."/>
            <person name="Uzunov Z."/>
            <person name="Thierry A."/>
            <person name="Weiss S."/>
            <person name="Bleykasten C."/>
            <person name="De Montigny J."/>
            <person name="Jacques N."/>
            <person name="Jung P."/>
            <person name="Lemaire M."/>
            <person name="Mallet S."/>
            <person name="Morel G."/>
            <person name="Richard G.F."/>
            <person name="Sarkar A."/>
            <person name="Savel G."/>
            <person name="Schacherer J."/>
            <person name="Seret M.L."/>
            <person name="Talla E."/>
            <person name="Samson G."/>
            <person name="Jubin C."/>
            <person name="Poulain J."/>
            <person name="Vacherie B."/>
            <person name="Barbe V."/>
            <person name="Pelletier E."/>
            <person name="Sherman D.J."/>
            <person name="Westhof E."/>
            <person name="Weissenbach J."/>
            <person name="Baret P.V."/>
            <person name="Wincker P."/>
            <person name="Gaillardin C."/>
            <person name="Dujon B."/>
            <person name="Souciet J.L."/>
        </authorList>
    </citation>
    <scope>NUCLEOTIDE SEQUENCE [LARGE SCALE GENOMIC DNA]</scope>
    <source>
        <strain evidence="12">ATCC MYA-4447 / BCRC 22081 / CBS 7064 / NBRC 10061 / NRRL Y-12695</strain>
    </source>
</reference>
<dbReference type="FunCoup" id="G8Y8E2">
    <property type="interactions" value="224"/>
</dbReference>
<evidence type="ECO:0000313" key="12">
    <source>
        <dbReference type="Proteomes" id="UP000005222"/>
    </source>
</evidence>
<evidence type="ECO:0000256" key="8">
    <source>
        <dbReference type="ARBA" id="ARBA00035585"/>
    </source>
</evidence>
<comment type="catalytic activity">
    <reaction evidence="8">
        <text>fluoride(in) = fluoride(out)</text>
        <dbReference type="Rhea" id="RHEA:76159"/>
        <dbReference type="ChEBI" id="CHEBI:17051"/>
    </reaction>
    <physiologicalReaction direction="left-to-right" evidence="8">
        <dbReference type="Rhea" id="RHEA:76160"/>
    </physiologicalReaction>
</comment>
<evidence type="ECO:0000256" key="4">
    <source>
        <dbReference type="ARBA" id="ARBA00022692"/>
    </source>
</evidence>
<organism evidence="10 12">
    <name type="scientific">Pichia sorbitophila (strain ATCC MYA-4447 / BCRC 22081 / CBS 7064 / NBRC 10061 / NRRL Y-12695)</name>
    <name type="common">Hybrid yeast</name>
    <dbReference type="NCBI Taxonomy" id="559304"/>
    <lineage>
        <taxon>Eukaryota</taxon>
        <taxon>Fungi</taxon>
        <taxon>Dikarya</taxon>
        <taxon>Ascomycota</taxon>
        <taxon>Saccharomycotina</taxon>
        <taxon>Pichiomycetes</taxon>
        <taxon>Debaryomycetaceae</taxon>
        <taxon>Millerozyma</taxon>
    </lineage>
</organism>
<evidence type="ECO:0000256" key="2">
    <source>
        <dbReference type="ARBA" id="ARBA00004651"/>
    </source>
</evidence>
<dbReference type="HOGENOM" id="CLU_030507_1_2_1"/>
<dbReference type="PANTHER" id="PTHR28259:SF1">
    <property type="entry name" value="FLUORIDE EXPORT PROTEIN 1-RELATED"/>
    <property type="match status" value="1"/>
</dbReference>
<sequence>MRAESHERNDFLPSVQRAETELQEAEAESLVESLPEGFRTDTQKKRPKVYQTLIPNTQIVIGIWFGSVFGVLARKGLIALTTYNGSYLSGVVWANFTACVVMGIMVSSSNFWENAITSKGVAAKGSLPFYVALSTGWCGTCSSFSSFILEAFYKSADLEPNMIYKYPNQAYGIMEFLAVVIAQLAVSLLGLSIGKHFVEIFDEYCPRVSTKIYDAFYYFTSFLGIAAYIITIVLIPVKHEGAWRSWTFSILFAPFGALVRFYISKYLNSKVANFPLGTFTANFAGTLLLAIFSLLSRGVASDKNRLVTHVLHCQVLVGLSDGFCGALTTVSTFVVELSGLKPKHAYLYAFYSVGICYILTVLVLGSYAWKIDLTKPLCS</sequence>
<keyword evidence="4 9" id="KW-0812">Transmembrane</keyword>
<feature type="transmembrane region" description="Helical" evidence="9">
    <location>
        <begin position="347"/>
        <end position="369"/>
    </location>
</feature>
<dbReference type="eggNOG" id="ENOG502QT5F">
    <property type="taxonomic scope" value="Eukaryota"/>
</dbReference>